<feature type="transmembrane region" description="Helical" evidence="2">
    <location>
        <begin position="289"/>
        <end position="310"/>
    </location>
</feature>
<reference evidence="3 4" key="1">
    <citation type="submission" date="2024-06" db="EMBL/GenBank/DDBJ databases">
        <title>Complete genome of Phlyctema vagabunda strain 19-DSS-EL-015.</title>
        <authorList>
            <person name="Fiorenzani C."/>
        </authorList>
    </citation>
    <scope>NUCLEOTIDE SEQUENCE [LARGE SCALE GENOMIC DNA]</scope>
    <source>
        <strain evidence="3 4">19-DSS-EL-015</strain>
    </source>
</reference>
<proteinExistence type="predicted"/>
<accession>A0ABR4P2V1</accession>
<keyword evidence="2" id="KW-0812">Transmembrane</keyword>
<keyword evidence="4" id="KW-1185">Reference proteome</keyword>
<sequence length="386" mass="42581">MRESPPQFLFPKPESSFETPHYEFHPGDHVTIQFTRLYQYQMRLSIVCGDTALSFAQAIPDSTLQNRLSDIFTYDSITLDSEYWVVEMPLNNTFAAYPTCRFAFSEGIPGISKNSSQSGFFKFRNDSSVPALLNTTAMATESLSNTVFERGLLTPGLSQQTPNAVSVIPFLTPTITFPTTSLIFPVPSEPPPESSLPIEPSSSTTEFSSFSFSSASSVNTSWSMGFFNTTFRTIPTTARSTTASTSMTSTTTEPSSEPSQTDDIFNGPIIDPLTLDPTPLFDEVNTKTVIGIMAGVPGLVLTGIFIIFCYRLQIYFRLMAKERAQKKKDETARALEAPENTERPVVEASGALPISQIIRNSFRRDSGARSVRFELDVTEASRGEIV</sequence>
<comment type="caution">
    <text evidence="3">The sequence shown here is derived from an EMBL/GenBank/DDBJ whole genome shotgun (WGS) entry which is preliminary data.</text>
</comment>
<evidence type="ECO:0000256" key="1">
    <source>
        <dbReference type="SAM" id="MobiDB-lite"/>
    </source>
</evidence>
<dbReference type="EMBL" id="JBFCZG010000010">
    <property type="protein sequence ID" value="KAL3417631.1"/>
    <property type="molecule type" value="Genomic_DNA"/>
</dbReference>
<evidence type="ECO:0000256" key="2">
    <source>
        <dbReference type="SAM" id="Phobius"/>
    </source>
</evidence>
<keyword evidence="2" id="KW-0472">Membrane</keyword>
<protein>
    <submittedName>
        <fullName evidence="3">Uncharacterized protein</fullName>
    </submittedName>
</protein>
<dbReference type="Proteomes" id="UP001629113">
    <property type="component" value="Unassembled WGS sequence"/>
</dbReference>
<evidence type="ECO:0000313" key="3">
    <source>
        <dbReference type="EMBL" id="KAL3417631.1"/>
    </source>
</evidence>
<feature type="compositionally biased region" description="Low complexity" evidence="1">
    <location>
        <begin position="238"/>
        <end position="261"/>
    </location>
</feature>
<feature type="region of interest" description="Disordered" evidence="1">
    <location>
        <begin position="238"/>
        <end position="263"/>
    </location>
</feature>
<organism evidence="3 4">
    <name type="scientific">Phlyctema vagabunda</name>
    <dbReference type="NCBI Taxonomy" id="108571"/>
    <lineage>
        <taxon>Eukaryota</taxon>
        <taxon>Fungi</taxon>
        <taxon>Dikarya</taxon>
        <taxon>Ascomycota</taxon>
        <taxon>Pezizomycotina</taxon>
        <taxon>Leotiomycetes</taxon>
        <taxon>Helotiales</taxon>
        <taxon>Dermateaceae</taxon>
        <taxon>Phlyctema</taxon>
    </lineage>
</organism>
<name>A0ABR4P2V1_9HELO</name>
<keyword evidence="2" id="KW-1133">Transmembrane helix</keyword>
<gene>
    <name evidence="3" type="ORF">PVAG01_10641</name>
</gene>
<evidence type="ECO:0000313" key="4">
    <source>
        <dbReference type="Proteomes" id="UP001629113"/>
    </source>
</evidence>